<gene>
    <name evidence="1" type="ORF">GGD57_002865</name>
</gene>
<comment type="caution">
    <text evidence="1">The sequence shown here is derived from an EMBL/GenBank/DDBJ whole genome shotgun (WGS) entry which is preliminary data.</text>
</comment>
<protein>
    <submittedName>
        <fullName evidence="1">Uncharacterized protein</fullName>
    </submittedName>
</protein>
<dbReference type="Proteomes" id="UP000540909">
    <property type="component" value="Unassembled WGS sequence"/>
</dbReference>
<dbReference type="RefSeq" id="WP_184470644.1">
    <property type="nucleotide sequence ID" value="NZ_JACIFY010000009.1"/>
</dbReference>
<reference evidence="1 2" key="1">
    <citation type="submission" date="2020-08" db="EMBL/GenBank/DDBJ databases">
        <title>Genomic Encyclopedia of Type Strains, Phase IV (KMG-V): Genome sequencing to study the core and pangenomes of soil and plant-associated prokaryotes.</title>
        <authorList>
            <person name="Whitman W."/>
        </authorList>
    </citation>
    <scope>NUCLEOTIDE SEQUENCE [LARGE SCALE GENOMIC DNA]</scope>
    <source>
        <strain evidence="1 2">SEMIA 4089</strain>
    </source>
</reference>
<accession>A0A7W6R4Y0</accession>
<dbReference type="AlphaFoldDB" id="A0A7W6R4Y0"/>
<evidence type="ECO:0000313" key="2">
    <source>
        <dbReference type="Proteomes" id="UP000540909"/>
    </source>
</evidence>
<sequence length="103" mass="12215">MDETELAFEEIRELAKEAGRQHWHDFLAIGEPPILDECLNVRRAWMFFRNPDIQIPPQASLRKCALVVSDRGEVRFTADYYPDLNKCREYLEKMSDHFEERGL</sequence>
<dbReference type="EMBL" id="JACIFY010000009">
    <property type="protein sequence ID" value="MBB4236287.1"/>
    <property type="molecule type" value="Genomic_DNA"/>
</dbReference>
<organism evidence="1 2">
    <name type="scientific">Rhizobium esperanzae</name>
    <dbReference type="NCBI Taxonomy" id="1967781"/>
    <lineage>
        <taxon>Bacteria</taxon>
        <taxon>Pseudomonadati</taxon>
        <taxon>Pseudomonadota</taxon>
        <taxon>Alphaproteobacteria</taxon>
        <taxon>Hyphomicrobiales</taxon>
        <taxon>Rhizobiaceae</taxon>
        <taxon>Rhizobium/Agrobacterium group</taxon>
        <taxon>Rhizobium</taxon>
    </lineage>
</organism>
<name>A0A7W6R4Y0_9HYPH</name>
<proteinExistence type="predicted"/>
<evidence type="ECO:0000313" key="1">
    <source>
        <dbReference type="EMBL" id="MBB4236287.1"/>
    </source>
</evidence>